<evidence type="ECO:0000259" key="4">
    <source>
        <dbReference type="Pfam" id="PF13193"/>
    </source>
</evidence>
<dbReference type="Gene3D" id="3.40.50.12780">
    <property type="entry name" value="N-terminal domain of ligase-like"/>
    <property type="match status" value="1"/>
</dbReference>
<dbReference type="InterPro" id="IPR042099">
    <property type="entry name" value="ANL_N_sf"/>
</dbReference>
<accession>A0ABW5RRB9</accession>
<keyword evidence="6" id="KW-1185">Reference proteome</keyword>
<dbReference type="InterPro" id="IPR045851">
    <property type="entry name" value="AMP-bd_C_sf"/>
</dbReference>
<evidence type="ECO:0000259" key="3">
    <source>
        <dbReference type="Pfam" id="PF00501"/>
    </source>
</evidence>
<dbReference type="Gene3D" id="3.30.300.30">
    <property type="match status" value="1"/>
</dbReference>
<evidence type="ECO:0000256" key="1">
    <source>
        <dbReference type="ARBA" id="ARBA00006432"/>
    </source>
</evidence>
<dbReference type="PANTHER" id="PTHR43201:SF5">
    <property type="entry name" value="MEDIUM-CHAIN ACYL-COA LIGASE ACSF2, MITOCHONDRIAL"/>
    <property type="match status" value="1"/>
</dbReference>
<comment type="caution">
    <text evidence="5">The sequence shown here is derived from an EMBL/GenBank/DDBJ whole genome shotgun (WGS) entry which is preliminary data.</text>
</comment>
<evidence type="ECO:0000313" key="6">
    <source>
        <dbReference type="Proteomes" id="UP001597506"/>
    </source>
</evidence>
<dbReference type="SUPFAM" id="SSF56801">
    <property type="entry name" value="Acetyl-CoA synthetase-like"/>
    <property type="match status" value="1"/>
</dbReference>
<evidence type="ECO:0000256" key="2">
    <source>
        <dbReference type="ARBA" id="ARBA00022598"/>
    </source>
</evidence>
<evidence type="ECO:0000313" key="5">
    <source>
        <dbReference type="EMBL" id="MFD2681078.1"/>
    </source>
</evidence>
<organism evidence="5 6">
    <name type="scientific">Bacillus seohaeanensis</name>
    <dbReference type="NCBI Taxonomy" id="284580"/>
    <lineage>
        <taxon>Bacteria</taxon>
        <taxon>Bacillati</taxon>
        <taxon>Bacillota</taxon>
        <taxon>Bacilli</taxon>
        <taxon>Bacillales</taxon>
        <taxon>Bacillaceae</taxon>
        <taxon>Bacillus</taxon>
    </lineage>
</organism>
<dbReference type="Pfam" id="PF00501">
    <property type="entry name" value="AMP-binding"/>
    <property type="match status" value="1"/>
</dbReference>
<proteinExistence type="inferred from homology"/>
<dbReference type="EMBL" id="JBHUMF010000023">
    <property type="protein sequence ID" value="MFD2681078.1"/>
    <property type="molecule type" value="Genomic_DNA"/>
</dbReference>
<dbReference type="Proteomes" id="UP001597506">
    <property type="component" value="Unassembled WGS sequence"/>
</dbReference>
<feature type="domain" description="AMP-dependent synthetase/ligase" evidence="3">
    <location>
        <begin position="11"/>
        <end position="348"/>
    </location>
</feature>
<dbReference type="PANTHER" id="PTHR43201">
    <property type="entry name" value="ACYL-COA SYNTHETASE"/>
    <property type="match status" value="1"/>
</dbReference>
<dbReference type="Pfam" id="PF13193">
    <property type="entry name" value="AMP-binding_C"/>
    <property type="match status" value="1"/>
</dbReference>
<keyword evidence="2" id="KW-0436">Ligase</keyword>
<protein>
    <submittedName>
        <fullName evidence="5">AMP-binding protein</fullName>
    </submittedName>
</protein>
<dbReference type="InterPro" id="IPR020845">
    <property type="entry name" value="AMP-binding_CS"/>
</dbReference>
<dbReference type="RefSeq" id="WP_377934972.1">
    <property type="nucleotide sequence ID" value="NZ_JBHUMF010000023.1"/>
</dbReference>
<dbReference type="InterPro" id="IPR000873">
    <property type="entry name" value="AMP-dep_synth/lig_dom"/>
</dbReference>
<feature type="domain" description="AMP-binding enzyme C-terminal" evidence="4">
    <location>
        <begin position="398"/>
        <end position="474"/>
    </location>
</feature>
<dbReference type="PROSITE" id="PS00455">
    <property type="entry name" value="AMP_BINDING"/>
    <property type="match status" value="1"/>
</dbReference>
<gene>
    <name evidence="5" type="ORF">ACFSUL_10005</name>
</gene>
<reference evidence="6" key="1">
    <citation type="journal article" date="2019" name="Int. J. Syst. Evol. Microbiol.">
        <title>The Global Catalogue of Microorganisms (GCM) 10K type strain sequencing project: providing services to taxonomists for standard genome sequencing and annotation.</title>
        <authorList>
            <consortium name="The Broad Institute Genomics Platform"/>
            <consortium name="The Broad Institute Genome Sequencing Center for Infectious Disease"/>
            <person name="Wu L."/>
            <person name="Ma J."/>
        </authorList>
    </citation>
    <scope>NUCLEOTIDE SEQUENCE [LARGE SCALE GENOMIC DNA]</scope>
    <source>
        <strain evidence="6">KCTC 3913</strain>
    </source>
</reference>
<name>A0ABW5RRB9_9BACI</name>
<comment type="similarity">
    <text evidence="1">Belongs to the ATP-dependent AMP-binding enzyme family.</text>
</comment>
<dbReference type="InterPro" id="IPR025110">
    <property type="entry name" value="AMP-bd_C"/>
</dbReference>
<sequence length="488" mass="55450">MESYIGELLEEHSFLYPDKLAIISDNKTYTYGEFHYAVERLQREMIAYSGISKKRVGIFVEEPALFLVIFFSVIRNGWSAIPLDSKWTDEEMEHALGIAQPDFVIVEKVEDFLYDVKTILLSNLNEFNLQDGQNEIPKVDSDFYFYIGFTSGSTGKPKGFFRNHQSWLESFAVCEQVFPIHKNSIVFSPGPLFHSLSLFAAVHALHLGTTIHVSNSFSSRVVVERIAREGIDTLIAVPTMIEAIINLYKDAEQIPSHLQTFIVSGSEWSRQSKQKTKSLFPNAKLFEYYGASELSFVMYKEYIAEEEKGHSMFPGVSLNILDDNGNKVSQGKVGKVYLSSNMLFSGYLNNERETVNVLTKNGATVGDLGYQDEDGYIYLVGRESNMIKSGGLKVFPEEVEEVLQSHKDIEQAFVFSMPDNYWGEKVVAAVIWKNAMNTVADDELKDFCRKYLASFKVPKQFIQTDKLAFTKTGKIDRNATKYRLEILV</sequence>